<reference evidence="2" key="2">
    <citation type="submission" date="2015-01" db="EMBL/GenBank/DDBJ databases">
        <title>Evolutionary Origins and Diversification of the Mycorrhizal Mutualists.</title>
        <authorList>
            <consortium name="DOE Joint Genome Institute"/>
            <consortium name="Mycorrhizal Genomics Consortium"/>
            <person name="Kohler A."/>
            <person name="Kuo A."/>
            <person name="Nagy L.G."/>
            <person name="Floudas D."/>
            <person name="Copeland A."/>
            <person name="Barry K.W."/>
            <person name="Cichocki N."/>
            <person name="Veneault-Fourrey C."/>
            <person name="LaButti K."/>
            <person name="Lindquist E.A."/>
            <person name="Lipzen A."/>
            <person name="Lundell T."/>
            <person name="Morin E."/>
            <person name="Murat C."/>
            <person name="Riley R."/>
            <person name="Ohm R."/>
            <person name="Sun H."/>
            <person name="Tunlid A."/>
            <person name="Henrissat B."/>
            <person name="Grigoriev I.V."/>
            <person name="Hibbett D.S."/>
            <person name="Martin F."/>
        </authorList>
    </citation>
    <scope>NUCLEOTIDE SEQUENCE [LARGE SCALE GENOMIC DNA]</scope>
    <source>
        <strain evidence="2">MUT 4182</strain>
    </source>
</reference>
<name>A0A0C3LYM1_9AGAM</name>
<reference evidence="1 2" key="1">
    <citation type="submission" date="2014-04" db="EMBL/GenBank/DDBJ databases">
        <authorList>
            <consortium name="DOE Joint Genome Institute"/>
            <person name="Kuo A."/>
            <person name="Girlanda M."/>
            <person name="Perotto S."/>
            <person name="Kohler A."/>
            <person name="Nagy L.G."/>
            <person name="Floudas D."/>
            <person name="Copeland A."/>
            <person name="Barry K.W."/>
            <person name="Cichocki N."/>
            <person name="Veneault-Fourrey C."/>
            <person name="LaButti K."/>
            <person name="Lindquist E.A."/>
            <person name="Lipzen A."/>
            <person name="Lundell T."/>
            <person name="Morin E."/>
            <person name="Murat C."/>
            <person name="Sun H."/>
            <person name="Tunlid A."/>
            <person name="Henrissat B."/>
            <person name="Grigoriev I.V."/>
            <person name="Hibbett D.S."/>
            <person name="Martin F."/>
            <person name="Nordberg H.P."/>
            <person name="Cantor M.N."/>
            <person name="Hua S.X."/>
        </authorList>
    </citation>
    <scope>NUCLEOTIDE SEQUENCE [LARGE SCALE GENOMIC DNA]</scope>
    <source>
        <strain evidence="1 2">MUT 4182</strain>
    </source>
</reference>
<evidence type="ECO:0000313" key="1">
    <source>
        <dbReference type="EMBL" id="KIO26547.1"/>
    </source>
</evidence>
<dbReference type="AlphaFoldDB" id="A0A0C3LYM1"/>
<dbReference type="STRING" id="1051891.A0A0C3LYM1"/>
<dbReference type="Gene3D" id="2.60.120.330">
    <property type="entry name" value="B-lactam Antibiotic, Isopenicillin N Synthase, Chain"/>
    <property type="match status" value="1"/>
</dbReference>
<dbReference type="HOGENOM" id="CLU_2086573_0_0_1"/>
<gene>
    <name evidence="1" type="ORF">M407DRAFT_24133</name>
</gene>
<protein>
    <submittedName>
        <fullName evidence="1">Uncharacterized protein</fullName>
    </submittedName>
</protein>
<keyword evidence="2" id="KW-1185">Reference proteome</keyword>
<dbReference type="OrthoDB" id="10248513at2759"/>
<dbReference type="Proteomes" id="UP000054248">
    <property type="component" value="Unassembled WGS sequence"/>
</dbReference>
<dbReference type="InterPro" id="IPR027443">
    <property type="entry name" value="IPNS-like_sf"/>
</dbReference>
<proteinExistence type="predicted"/>
<organism evidence="1 2">
    <name type="scientific">Tulasnella calospora MUT 4182</name>
    <dbReference type="NCBI Taxonomy" id="1051891"/>
    <lineage>
        <taxon>Eukaryota</taxon>
        <taxon>Fungi</taxon>
        <taxon>Dikarya</taxon>
        <taxon>Basidiomycota</taxon>
        <taxon>Agaricomycotina</taxon>
        <taxon>Agaricomycetes</taxon>
        <taxon>Cantharellales</taxon>
        <taxon>Tulasnellaceae</taxon>
        <taxon>Tulasnella</taxon>
    </lineage>
</organism>
<dbReference type="EMBL" id="KN823022">
    <property type="protein sequence ID" value="KIO26547.1"/>
    <property type="molecule type" value="Genomic_DNA"/>
</dbReference>
<evidence type="ECO:0000313" key="2">
    <source>
        <dbReference type="Proteomes" id="UP000054248"/>
    </source>
</evidence>
<accession>A0A0C3LYM1</accession>
<sequence>MKAPPGSYPLVQAGKQLEHIAGGLIEAGFHEGVGNEATTQVIEKTKSQGTRLLIRISSRFFKHLSSDYDLEPIQSLQSLAAEVHQQTREDESEVQIYDKMKVGTQVQNELKHTALVT</sequence>